<evidence type="ECO:0000313" key="4">
    <source>
        <dbReference type="Proteomes" id="UP001233360"/>
    </source>
</evidence>
<comment type="caution">
    <text evidence="3">The sequence shown here is derived from an EMBL/GenBank/DDBJ whole genome shotgun (WGS) entry which is preliminary data.</text>
</comment>
<accession>A0ABU0UWC5</accession>
<dbReference type="PANTHER" id="PTHR30093">
    <property type="entry name" value="GENERAL SECRETION PATHWAY PROTEIN G"/>
    <property type="match status" value="1"/>
</dbReference>
<evidence type="ECO:0000313" key="3">
    <source>
        <dbReference type="EMBL" id="MDQ1208866.1"/>
    </source>
</evidence>
<dbReference type="InterPro" id="IPR012902">
    <property type="entry name" value="N_methyl_site"/>
</dbReference>
<sequence length="144" mass="15645">MRVRHGFTLIELMIVVAIVGILAAIAYPSYQNYKIRVNRSDVQSELIRISQQLQSYKMVNHGYANATLAGLGDAASYPVTGKAYYTLNLAVDSDNQGYVLTATPISSTMQAGNGIICLNQDGQKFWSKAATACSLSSNSTWDGR</sequence>
<protein>
    <submittedName>
        <fullName evidence="3">Type IV pilus assembly protein PilE</fullName>
    </submittedName>
</protein>
<keyword evidence="2" id="KW-0472">Membrane</keyword>
<reference evidence="3 4" key="1">
    <citation type="submission" date="2023-07" db="EMBL/GenBank/DDBJ databases">
        <title>Functional and genomic diversity of the sorghum phyllosphere microbiome.</title>
        <authorList>
            <person name="Shade A."/>
        </authorList>
    </citation>
    <scope>NUCLEOTIDE SEQUENCE [LARGE SCALE GENOMIC DNA]</scope>
    <source>
        <strain evidence="3 4">SORGH_AS_0887</strain>
    </source>
</reference>
<proteinExistence type="predicted"/>
<dbReference type="Pfam" id="PF07963">
    <property type="entry name" value="N_methyl"/>
    <property type="match status" value="1"/>
</dbReference>
<dbReference type="PANTHER" id="PTHR30093:SF47">
    <property type="entry name" value="TYPE IV PILUS NON-CORE MINOR PILIN PILE"/>
    <property type="match status" value="1"/>
</dbReference>
<dbReference type="RefSeq" id="WP_307003361.1">
    <property type="nucleotide sequence ID" value="NZ_JAUTBK010000002.1"/>
</dbReference>
<dbReference type="SUPFAM" id="SSF54523">
    <property type="entry name" value="Pili subunits"/>
    <property type="match status" value="1"/>
</dbReference>
<organism evidence="3 4">
    <name type="scientific">Acinetobacter baylyi</name>
    <dbReference type="NCBI Taxonomy" id="202950"/>
    <lineage>
        <taxon>Bacteria</taxon>
        <taxon>Pseudomonadati</taxon>
        <taxon>Pseudomonadota</taxon>
        <taxon>Gammaproteobacteria</taxon>
        <taxon>Moraxellales</taxon>
        <taxon>Moraxellaceae</taxon>
        <taxon>Acinetobacter</taxon>
    </lineage>
</organism>
<dbReference type="PRINTS" id="PR00813">
    <property type="entry name" value="BCTERIALGSPG"/>
</dbReference>
<dbReference type="Proteomes" id="UP001233360">
    <property type="component" value="Unassembled WGS sequence"/>
</dbReference>
<dbReference type="EMBL" id="JAUTBK010000002">
    <property type="protein sequence ID" value="MDQ1208866.1"/>
    <property type="molecule type" value="Genomic_DNA"/>
</dbReference>
<dbReference type="InterPro" id="IPR031982">
    <property type="entry name" value="PilE-like"/>
</dbReference>
<dbReference type="InterPro" id="IPR000983">
    <property type="entry name" value="Bac_GSPG_pilin"/>
</dbReference>
<evidence type="ECO:0000256" key="2">
    <source>
        <dbReference type="SAM" id="Phobius"/>
    </source>
</evidence>
<dbReference type="PROSITE" id="PS00409">
    <property type="entry name" value="PROKAR_NTER_METHYL"/>
    <property type="match status" value="1"/>
</dbReference>
<keyword evidence="1" id="KW-0488">Methylation</keyword>
<gene>
    <name evidence="3" type="ORF">QE380_001789</name>
</gene>
<name>A0ABU0UWC5_ACIBI</name>
<keyword evidence="2" id="KW-0812">Transmembrane</keyword>
<dbReference type="InterPro" id="IPR045584">
    <property type="entry name" value="Pilin-like"/>
</dbReference>
<dbReference type="Pfam" id="PF16732">
    <property type="entry name" value="ComP_DUS"/>
    <property type="match status" value="1"/>
</dbReference>
<keyword evidence="4" id="KW-1185">Reference proteome</keyword>
<dbReference type="Gene3D" id="3.30.700.10">
    <property type="entry name" value="Glycoprotein, Type 4 Pilin"/>
    <property type="match status" value="1"/>
</dbReference>
<keyword evidence="2" id="KW-1133">Transmembrane helix</keyword>
<evidence type="ECO:0000256" key="1">
    <source>
        <dbReference type="ARBA" id="ARBA00022481"/>
    </source>
</evidence>
<dbReference type="NCBIfam" id="TIGR02532">
    <property type="entry name" value="IV_pilin_GFxxxE"/>
    <property type="match status" value="1"/>
</dbReference>
<feature type="transmembrane region" description="Helical" evidence="2">
    <location>
        <begin position="12"/>
        <end position="30"/>
    </location>
</feature>